<dbReference type="PANTHER" id="PTHR43179:SF7">
    <property type="entry name" value="RHAMNOSYLTRANSFERASE WBBL"/>
    <property type="match status" value="1"/>
</dbReference>
<dbReference type="Proteomes" id="UP000741360">
    <property type="component" value="Unassembled WGS sequence"/>
</dbReference>
<proteinExistence type="predicted"/>
<evidence type="ECO:0000313" key="4">
    <source>
        <dbReference type="Proteomes" id="UP000741360"/>
    </source>
</evidence>
<feature type="domain" description="Glycosyltransferase 2-like" evidence="2">
    <location>
        <begin position="21"/>
        <end position="182"/>
    </location>
</feature>
<evidence type="ECO:0000313" key="3">
    <source>
        <dbReference type="EMBL" id="MBI3016355.1"/>
    </source>
</evidence>
<organism evidence="3 4">
    <name type="scientific">Tectimicrobiota bacterium</name>
    <dbReference type="NCBI Taxonomy" id="2528274"/>
    <lineage>
        <taxon>Bacteria</taxon>
        <taxon>Pseudomonadati</taxon>
        <taxon>Nitrospinota/Tectimicrobiota group</taxon>
        <taxon>Candidatus Tectimicrobiota</taxon>
    </lineage>
</organism>
<dbReference type="AlphaFoldDB" id="A0A932GSU1"/>
<dbReference type="SUPFAM" id="SSF53448">
    <property type="entry name" value="Nucleotide-diphospho-sugar transferases"/>
    <property type="match status" value="1"/>
</dbReference>
<dbReference type="InterPro" id="IPR001173">
    <property type="entry name" value="Glyco_trans_2-like"/>
</dbReference>
<comment type="caution">
    <text evidence="3">The sequence shown here is derived from an EMBL/GenBank/DDBJ whole genome shotgun (WGS) entry which is preliminary data.</text>
</comment>
<protein>
    <submittedName>
        <fullName evidence="3">Glycosyltransferase family 2 protein</fullName>
    </submittedName>
</protein>
<gene>
    <name evidence="3" type="ORF">HYY65_15120</name>
</gene>
<dbReference type="Pfam" id="PF00535">
    <property type="entry name" value="Glycos_transf_2"/>
    <property type="match status" value="1"/>
</dbReference>
<dbReference type="EMBL" id="JACPSX010000294">
    <property type="protein sequence ID" value="MBI3016355.1"/>
    <property type="molecule type" value="Genomic_DNA"/>
</dbReference>
<dbReference type="Gene3D" id="3.90.550.10">
    <property type="entry name" value="Spore Coat Polysaccharide Biosynthesis Protein SpsA, Chain A"/>
    <property type="match status" value="1"/>
</dbReference>
<accession>A0A932GSU1</accession>
<dbReference type="InterPro" id="IPR029044">
    <property type="entry name" value="Nucleotide-diphossugar_trans"/>
</dbReference>
<reference evidence="3" key="1">
    <citation type="submission" date="2020-07" db="EMBL/GenBank/DDBJ databases">
        <title>Huge and variable diversity of episymbiotic CPR bacteria and DPANN archaea in groundwater ecosystems.</title>
        <authorList>
            <person name="He C.Y."/>
            <person name="Keren R."/>
            <person name="Whittaker M."/>
            <person name="Farag I.F."/>
            <person name="Doudna J."/>
            <person name="Cate J.H.D."/>
            <person name="Banfield J.F."/>
        </authorList>
    </citation>
    <scope>NUCLEOTIDE SEQUENCE</scope>
    <source>
        <strain evidence="3">NC_groundwater_717_Ag_S-0.2um_59_8</strain>
    </source>
</reference>
<name>A0A932GSU1_UNCTE</name>
<dbReference type="CDD" id="cd04186">
    <property type="entry name" value="GT_2_like_c"/>
    <property type="match status" value="1"/>
</dbReference>
<dbReference type="PANTHER" id="PTHR43179">
    <property type="entry name" value="RHAMNOSYLTRANSFERASE WBBL"/>
    <property type="match status" value="1"/>
</dbReference>
<sequence>MAASWENRISKEGGSQPLCDLVIPVWNQLSYTRGCIESILRHTPELARLIVIDNGSTDGTGEYLQGISASLGEKLVLISNPTNLGFVRAVNQGLRASQAPYVCLLNNDTLVTEGWLSRMIAAAAARPQVGLVNPLGNVGGSWSEERWRKVQLRLARGGGKIEELEHCSGFCLLIKREVIEAVGFLDETFGMGNFEDNDYCERARRAGYLSVKVQDSWVHHFQNRSFDRIPDWGENISEQNRQRLHAKWPARPALVFVGVPAVPESFEAFVKLLQKAHAFARSRCRVAVVSGLPEPLRPETFWESLGLTPHANLKTYLVRPLSAGNLGNRFCFGLYALMRCRRLARKKRYQYVYLSREAAWLARFRRYLPLLVLYPWPDPLVSLPSPLTGGGQPACRPPVRVRTRTGARGAGRGEGGESSDRAPNALFLPETIGDPAKIWDPDLEGFLSRLQSAGGS</sequence>
<evidence type="ECO:0000259" key="2">
    <source>
        <dbReference type="Pfam" id="PF00535"/>
    </source>
</evidence>
<evidence type="ECO:0000256" key="1">
    <source>
        <dbReference type="SAM" id="MobiDB-lite"/>
    </source>
</evidence>
<feature type="region of interest" description="Disordered" evidence="1">
    <location>
        <begin position="388"/>
        <end position="427"/>
    </location>
</feature>